<dbReference type="GO" id="GO:0016787">
    <property type="term" value="F:hydrolase activity"/>
    <property type="evidence" value="ECO:0007669"/>
    <property type="project" value="UniProtKB-KW"/>
</dbReference>
<feature type="signal peptide" evidence="1">
    <location>
        <begin position="1"/>
        <end position="21"/>
    </location>
</feature>
<feature type="domain" description="AB hydrolase-1" evidence="2">
    <location>
        <begin position="59"/>
        <end position="178"/>
    </location>
</feature>
<dbReference type="InterPro" id="IPR029058">
    <property type="entry name" value="AB_hydrolase_fold"/>
</dbReference>
<gene>
    <name evidence="3" type="ORF">QLQ15_02490</name>
</gene>
<comment type="caution">
    <text evidence="3">The sequence shown here is derived from an EMBL/GenBank/DDBJ whole genome shotgun (WGS) entry which is preliminary data.</text>
</comment>
<organism evidence="3 4">
    <name type="scientific">Lysobacter stagni</name>
    <dbReference type="NCBI Taxonomy" id="3045172"/>
    <lineage>
        <taxon>Bacteria</taxon>
        <taxon>Pseudomonadati</taxon>
        <taxon>Pseudomonadota</taxon>
        <taxon>Gammaproteobacteria</taxon>
        <taxon>Lysobacterales</taxon>
        <taxon>Lysobacteraceae</taxon>
        <taxon>Lysobacter</taxon>
    </lineage>
</organism>
<keyword evidence="4" id="KW-1185">Reference proteome</keyword>
<evidence type="ECO:0000313" key="3">
    <source>
        <dbReference type="EMBL" id="MDI9237778.1"/>
    </source>
</evidence>
<dbReference type="SUPFAM" id="SSF53474">
    <property type="entry name" value="alpha/beta-Hydrolases"/>
    <property type="match status" value="1"/>
</dbReference>
<evidence type="ECO:0000259" key="2">
    <source>
        <dbReference type="Pfam" id="PF00561"/>
    </source>
</evidence>
<evidence type="ECO:0000256" key="1">
    <source>
        <dbReference type="SAM" id="SignalP"/>
    </source>
</evidence>
<accession>A0ABT6XCC3</accession>
<dbReference type="InterPro" id="IPR050266">
    <property type="entry name" value="AB_hydrolase_sf"/>
</dbReference>
<sequence length="331" mass="34955">MKSIARFAFLASVSMFAPAHAAPGALQQTPDTYALAGQRITIAPGRALNLRCIGDGPRTVLLEAGGNADSTTWFRVQALLSPQARVCAYDRAGYGFSDEGPMPRDLNADVADLAALIQAARFKTPIVLVGHSLGSNIVRRYAQLHPKNVSALVLVDPPEQGADALLPAAWKQQGEAGLVQRNAFLDACLKAAEAGTLDKAEGPLSSCLRAPPPWQSAPVAAASRAYKLKPAYWRTLRSELDANTAIFAAPVAADESHGAKPVIVLTASNDVPGVPDDVRKALQTAREQTQARLAATSKKGRRVAVPEASHEIQIDAPEAVAKAVIEVLSPR</sequence>
<dbReference type="PANTHER" id="PTHR43798">
    <property type="entry name" value="MONOACYLGLYCEROL LIPASE"/>
    <property type="match status" value="1"/>
</dbReference>
<dbReference type="Pfam" id="PF00561">
    <property type="entry name" value="Abhydrolase_1"/>
    <property type="match status" value="1"/>
</dbReference>
<proteinExistence type="predicted"/>
<evidence type="ECO:0000313" key="4">
    <source>
        <dbReference type="Proteomes" id="UP001321580"/>
    </source>
</evidence>
<dbReference type="RefSeq" id="WP_283211283.1">
    <property type="nucleotide sequence ID" value="NZ_JASGBI010000001.1"/>
</dbReference>
<dbReference type="PRINTS" id="PR00111">
    <property type="entry name" value="ABHYDROLASE"/>
</dbReference>
<protein>
    <submittedName>
        <fullName evidence="3">Alpha/beta hydrolase</fullName>
    </submittedName>
</protein>
<reference evidence="3 4" key="1">
    <citation type="submission" date="2023-05" db="EMBL/GenBank/DDBJ databases">
        <title>Lysobacter sp. strain LF1 Genome sequencing and assembly.</title>
        <authorList>
            <person name="Jung Y."/>
        </authorList>
    </citation>
    <scope>NUCLEOTIDE SEQUENCE [LARGE SCALE GENOMIC DNA]</scope>
    <source>
        <strain evidence="3 4">LF1</strain>
    </source>
</reference>
<dbReference type="EMBL" id="JASGBI010000001">
    <property type="protein sequence ID" value="MDI9237778.1"/>
    <property type="molecule type" value="Genomic_DNA"/>
</dbReference>
<keyword evidence="1" id="KW-0732">Signal</keyword>
<name>A0ABT6XCC3_9GAMM</name>
<keyword evidence="3" id="KW-0378">Hydrolase</keyword>
<feature type="chain" id="PRO_5045683323" evidence="1">
    <location>
        <begin position="22"/>
        <end position="331"/>
    </location>
</feature>
<dbReference type="Proteomes" id="UP001321580">
    <property type="component" value="Unassembled WGS sequence"/>
</dbReference>
<dbReference type="Gene3D" id="3.40.50.1820">
    <property type="entry name" value="alpha/beta hydrolase"/>
    <property type="match status" value="1"/>
</dbReference>
<dbReference type="InterPro" id="IPR000073">
    <property type="entry name" value="AB_hydrolase_1"/>
</dbReference>